<dbReference type="GO" id="GO:0010181">
    <property type="term" value="F:FMN binding"/>
    <property type="evidence" value="ECO:0007669"/>
    <property type="project" value="InterPro"/>
</dbReference>
<accession>F8B3K1</accession>
<gene>
    <name evidence="3" type="ordered locus">FsymDg_0266</name>
</gene>
<dbReference type="InterPro" id="IPR050268">
    <property type="entry name" value="NADH-dep_flavin_reductase"/>
</dbReference>
<reference evidence="3 4" key="1">
    <citation type="submission" date="2011-05" db="EMBL/GenBank/DDBJ databases">
        <title>Complete sequence of chromosome of Frankia symbiont of Datisca glomerata.</title>
        <authorList>
            <consortium name="US DOE Joint Genome Institute"/>
            <person name="Lucas S."/>
            <person name="Han J."/>
            <person name="Lapidus A."/>
            <person name="Cheng J.-F."/>
            <person name="Goodwin L."/>
            <person name="Pitluck S."/>
            <person name="Peters L."/>
            <person name="Mikhailova N."/>
            <person name="Chertkov O."/>
            <person name="Teshima H."/>
            <person name="Han C."/>
            <person name="Tapia R."/>
            <person name="Land M."/>
            <person name="Hauser L."/>
            <person name="Kyrpides N."/>
            <person name="Ivanova N."/>
            <person name="Pagani I."/>
            <person name="Berry A."/>
            <person name="Pawlowski K."/>
            <person name="Persson T."/>
            <person name="Vanden Heuvel B."/>
            <person name="Benson D."/>
            <person name="Woyke T."/>
        </authorList>
    </citation>
    <scope>NUCLEOTIDE SEQUENCE [LARGE SCALE GENOMIC DNA]</scope>
    <source>
        <strain evidence="4">4085684</strain>
    </source>
</reference>
<dbReference type="STRING" id="656024.FsymDg_0266"/>
<dbReference type="InterPro" id="IPR012349">
    <property type="entry name" value="Split_barrel_FMN-bd"/>
</dbReference>
<dbReference type="PANTHER" id="PTHR30466:SF1">
    <property type="entry name" value="FMN REDUCTASE (NADH) RUTF"/>
    <property type="match status" value="1"/>
</dbReference>
<evidence type="ECO:0000259" key="2">
    <source>
        <dbReference type="SMART" id="SM00903"/>
    </source>
</evidence>
<keyword evidence="1" id="KW-0560">Oxidoreductase</keyword>
<proteinExistence type="predicted"/>
<dbReference type="Pfam" id="PF01613">
    <property type="entry name" value="Flavin_Reduct"/>
    <property type="match status" value="1"/>
</dbReference>
<evidence type="ECO:0000313" key="3">
    <source>
        <dbReference type="EMBL" id="AEH07838.1"/>
    </source>
</evidence>
<protein>
    <submittedName>
        <fullName evidence="3">Flavin reductase domain protein FMN-binding protein</fullName>
    </submittedName>
</protein>
<dbReference type="SUPFAM" id="SSF50475">
    <property type="entry name" value="FMN-binding split barrel"/>
    <property type="match status" value="1"/>
</dbReference>
<dbReference type="InterPro" id="IPR002563">
    <property type="entry name" value="Flavin_Rdtase-like_dom"/>
</dbReference>
<dbReference type="EMBL" id="CP002801">
    <property type="protein sequence ID" value="AEH07838.1"/>
    <property type="molecule type" value="Genomic_DNA"/>
</dbReference>
<dbReference type="SMART" id="SM00903">
    <property type="entry name" value="Flavin_Reduct"/>
    <property type="match status" value="1"/>
</dbReference>
<dbReference type="HOGENOM" id="CLU_059021_1_1_11"/>
<dbReference type="GO" id="GO:0042602">
    <property type="term" value="F:riboflavin reductase (NADPH) activity"/>
    <property type="evidence" value="ECO:0007669"/>
    <property type="project" value="TreeGrafter"/>
</dbReference>
<dbReference type="RefSeq" id="WP_013871833.1">
    <property type="nucleotide sequence ID" value="NC_015656.1"/>
</dbReference>
<dbReference type="KEGG" id="fsy:FsymDg_0266"/>
<name>F8B3K1_9ACTN</name>
<dbReference type="PANTHER" id="PTHR30466">
    <property type="entry name" value="FLAVIN REDUCTASE"/>
    <property type="match status" value="1"/>
</dbReference>
<keyword evidence="4" id="KW-1185">Reference proteome</keyword>
<sequence length="222" mass="23412">MSGGQARPASAAACHAAQARLTESLNDHGIAGGPVVRWSGGPVVRLVGAAPADAKNAAERGVDPDAYRRVFRRHAAGVTVVTLEGASGPVGFTATSVASLSLEPPLISLSVASTSSSWPSLLVADTVVVHLLSDSQRDLAHRFAIKGIDRFAAPTRWTRLPTGEPLLAEAPAWVRARLEHRVATGDHRLLVARVLQAHTGDDATPLIYHDGRYGTFLENDAR</sequence>
<evidence type="ECO:0000313" key="4">
    <source>
        <dbReference type="Proteomes" id="UP000001549"/>
    </source>
</evidence>
<dbReference type="AlphaFoldDB" id="F8B3K1"/>
<dbReference type="GO" id="GO:0006208">
    <property type="term" value="P:pyrimidine nucleobase catabolic process"/>
    <property type="evidence" value="ECO:0007669"/>
    <property type="project" value="TreeGrafter"/>
</dbReference>
<organism evidence="3 4">
    <name type="scientific">Candidatus Protofrankia datiscae</name>
    <dbReference type="NCBI Taxonomy" id="2716812"/>
    <lineage>
        <taxon>Bacteria</taxon>
        <taxon>Bacillati</taxon>
        <taxon>Actinomycetota</taxon>
        <taxon>Actinomycetes</taxon>
        <taxon>Frankiales</taxon>
        <taxon>Frankiaceae</taxon>
        <taxon>Protofrankia</taxon>
    </lineage>
</organism>
<feature type="domain" description="Flavin reductase like" evidence="2">
    <location>
        <begin position="71"/>
        <end position="215"/>
    </location>
</feature>
<dbReference type="eggNOG" id="COG1853">
    <property type="taxonomic scope" value="Bacteria"/>
</dbReference>
<evidence type="ECO:0000256" key="1">
    <source>
        <dbReference type="ARBA" id="ARBA00023002"/>
    </source>
</evidence>
<dbReference type="Gene3D" id="2.30.110.10">
    <property type="entry name" value="Electron Transport, Fmn-binding Protein, Chain A"/>
    <property type="match status" value="1"/>
</dbReference>
<dbReference type="Proteomes" id="UP000001549">
    <property type="component" value="Chromosome"/>
</dbReference>